<dbReference type="Proteomes" id="UP000886885">
    <property type="component" value="Chromosome 18D"/>
</dbReference>
<evidence type="ECO:0000256" key="1">
    <source>
        <dbReference type="ARBA" id="ARBA00005474"/>
    </source>
</evidence>
<sequence>MKPPACAACRHQRRRCRPDCPLAPFFPTEKAKDFEAAHKLFGVHNIVNNLKKTIPEQKPESITSMVYEANARVRDPVSGCTGIISRLLQNINAVKVELEFVQAQVACFHTLQQQLGDQNVVDNVGFVDFLQENSSANIVQSLNQDCNFLNENLQNPQQLQESSFALETKLFDGVHQGISLSIGKPAVKPERRSSSSPSSSKAHGKQPLQDQVQNVLDLVLFSEAPKGCLSIVLLQSGLPRYFCCVVWALGPWLTDRDSQGNVIISIGVDNQYSMYLHCKKKMLHSSVPQRIKTRWKIMPTRAVDNLKDDTMVFSRKTDK</sequence>
<dbReference type="Pfam" id="PF03195">
    <property type="entry name" value="LOB"/>
    <property type="match status" value="1"/>
</dbReference>
<dbReference type="InterPro" id="IPR004883">
    <property type="entry name" value="LOB"/>
</dbReference>
<evidence type="ECO:0000256" key="2">
    <source>
        <dbReference type="SAM" id="MobiDB-lite"/>
    </source>
</evidence>
<evidence type="ECO:0000313" key="5">
    <source>
        <dbReference type="Proteomes" id="UP000886885"/>
    </source>
</evidence>
<protein>
    <recommendedName>
        <fullName evidence="3">LOB domain-containing protein</fullName>
    </recommendedName>
</protein>
<feature type="domain" description="LOB" evidence="3">
    <location>
        <begin position="4"/>
        <end position="105"/>
    </location>
</feature>
<keyword evidence="5" id="KW-1185">Reference proteome</keyword>
<dbReference type="PANTHER" id="PTHR31301:SF58">
    <property type="entry name" value="LOB DOMAIN-CONTAINING PROTEIN 3"/>
    <property type="match status" value="1"/>
</dbReference>
<organism evidence="4 5">
    <name type="scientific">Populus tomentosa</name>
    <name type="common">Chinese white poplar</name>
    <dbReference type="NCBI Taxonomy" id="118781"/>
    <lineage>
        <taxon>Eukaryota</taxon>
        <taxon>Viridiplantae</taxon>
        <taxon>Streptophyta</taxon>
        <taxon>Embryophyta</taxon>
        <taxon>Tracheophyta</taxon>
        <taxon>Spermatophyta</taxon>
        <taxon>Magnoliopsida</taxon>
        <taxon>eudicotyledons</taxon>
        <taxon>Gunneridae</taxon>
        <taxon>Pentapetalae</taxon>
        <taxon>rosids</taxon>
        <taxon>fabids</taxon>
        <taxon>Malpighiales</taxon>
        <taxon>Salicaceae</taxon>
        <taxon>Saliceae</taxon>
        <taxon>Populus</taxon>
    </lineage>
</organism>
<name>A0A8X7XSJ0_POPTO</name>
<feature type="region of interest" description="Disordered" evidence="2">
    <location>
        <begin position="185"/>
        <end position="208"/>
    </location>
</feature>
<comment type="similarity">
    <text evidence="1">Belongs to the LOB domain-containing protein family.</text>
</comment>
<evidence type="ECO:0000313" key="4">
    <source>
        <dbReference type="EMBL" id="KAG6739453.1"/>
    </source>
</evidence>
<gene>
    <name evidence="4" type="ORF">POTOM_057050</name>
</gene>
<dbReference type="EMBL" id="JAAWWB010000036">
    <property type="protein sequence ID" value="KAG6739453.1"/>
    <property type="molecule type" value="Genomic_DNA"/>
</dbReference>
<dbReference type="PROSITE" id="PS50891">
    <property type="entry name" value="LOB"/>
    <property type="match status" value="1"/>
</dbReference>
<dbReference type="AlphaFoldDB" id="A0A8X7XSJ0"/>
<reference evidence="4" key="1">
    <citation type="journal article" date="2020" name="bioRxiv">
        <title>Hybrid origin of Populus tomentosa Carr. identified through genome sequencing and phylogenomic analysis.</title>
        <authorList>
            <person name="An X."/>
            <person name="Gao K."/>
            <person name="Chen Z."/>
            <person name="Li J."/>
            <person name="Yang X."/>
            <person name="Yang X."/>
            <person name="Zhou J."/>
            <person name="Guo T."/>
            <person name="Zhao T."/>
            <person name="Huang S."/>
            <person name="Miao D."/>
            <person name="Khan W.U."/>
            <person name="Rao P."/>
            <person name="Ye M."/>
            <person name="Lei B."/>
            <person name="Liao W."/>
            <person name="Wang J."/>
            <person name="Ji L."/>
            <person name="Li Y."/>
            <person name="Guo B."/>
            <person name="Mustafa N.S."/>
            <person name="Li S."/>
            <person name="Yun Q."/>
            <person name="Keller S.R."/>
            <person name="Mao J."/>
            <person name="Zhang R."/>
            <person name="Strauss S.H."/>
        </authorList>
    </citation>
    <scope>NUCLEOTIDE SEQUENCE</scope>
    <source>
        <strain evidence="4">GM15</strain>
        <tissue evidence="4">Leaf</tissue>
    </source>
</reference>
<dbReference type="PANTHER" id="PTHR31301">
    <property type="entry name" value="LOB DOMAIN-CONTAINING PROTEIN 4-RELATED"/>
    <property type="match status" value="1"/>
</dbReference>
<comment type="caution">
    <text evidence="4">The sequence shown here is derived from an EMBL/GenBank/DDBJ whole genome shotgun (WGS) entry which is preliminary data.</text>
</comment>
<evidence type="ECO:0000259" key="3">
    <source>
        <dbReference type="PROSITE" id="PS50891"/>
    </source>
</evidence>
<accession>A0A8X7XSJ0</accession>
<proteinExistence type="inferred from homology"/>